<reference evidence="1" key="2">
    <citation type="submission" date="2023-06" db="EMBL/GenBank/DDBJ databases">
        <authorList>
            <consortium name="Lawrence Berkeley National Laboratory"/>
            <person name="Haridas S."/>
            <person name="Hensen N."/>
            <person name="Bonometti L."/>
            <person name="Westerberg I."/>
            <person name="Brannstrom I.O."/>
            <person name="Guillou S."/>
            <person name="Cros-Aarteil S."/>
            <person name="Calhoun S."/>
            <person name="Kuo A."/>
            <person name="Mondo S."/>
            <person name="Pangilinan J."/>
            <person name="Riley R."/>
            <person name="LaButti K."/>
            <person name="Andreopoulos B."/>
            <person name="Lipzen A."/>
            <person name="Chen C."/>
            <person name="Yanf M."/>
            <person name="Daum C."/>
            <person name="Ng V."/>
            <person name="Clum A."/>
            <person name="Steindorff A."/>
            <person name="Ohm R."/>
            <person name="Martin F."/>
            <person name="Silar P."/>
            <person name="Natvig D."/>
            <person name="Lalanne C."/>
            <person name="Gautier V."/>
            <person name="Ament-velasquez S.L."/>
            <person name="Kruys A."/>
            <person name="Hutchinson M.I."/>
            <person name="Powell A.J."/>
            <person name="Barry K."/>
            <person name="Miller A.N."/>
            <person name="Grigoriev I.V."/>
            <person name="Debuchy R."/>
            <person name="Gladieux P."/>
            <person name="Thoren M.H."/>
            <person name="Johannesson H."/>
        </authorList>
    </citation>
    <scope>NUCLEOTIDE SEQUENCE</scope>
    <source>
        <strain evidence="1">CBS 232.78</strain>
    </source>
</reference>
<dbReference type="Proteomes" id="UP001285441">
    <property type="component" value="Unassembled WGS sequence"/>
</dbReference>
<accession>A0AAE0U3Z5</accession>
<dbReference type="EMBL" id="JAULSW010000002">
    <property type="protein sequence ID" value="KAK3390143.1"/>
    <property type="molecule type" value="Genomic_DNA"/>
</dbReference>
<protein>
    <submittedName>
        <fullName evidence="1">Uncharacterized protein</fullName>
    </submittedName>
</protein>
<reference evidence="1" key="1">
    <citation type="journal article" date="2023" name="Mol. Phylogenet. Evol.">
        <title>Genome-scale phylogeny and comparative genomics of the fungal order Sordariales.</title>
        <authorList>
            <person name="Hensen N."/>
            <person name="Bonometti L."/>
            <person name="Westerberg I."/>
            <person name="Brannstrom I.O."/>
            <person name="Guillou S."/>
            <person name="Cros-Aarteil S."/>
            <person name="Calhoun S."/>
            <person name="Haridas S."/>
            <person name="Kuo A."/>
            <person name="Mondo S."/>
            <person name="Pangilinan J."/>
            <person name="Riley R."/>
            <person name="LaButti K."/>
            <person name="Andreopoulos B."/>
            <person name="Lipzen A."/>
            <person name="Chen C."/>
            <person name="Yan M."/>
            <person name="Daum C."/>
            <person name="Ng V."/>
            <person name="Clum A."/>
            <person name="Steindorff A."/>
            <person name="Ohm R.A."/>
            <person name="Martin F."/>
            <person name="Silar P."/>
            <person name="Natvig D.O."/>
            <person name="Lalanne C."/>
            <person name="Gautier V."/>
            <person name="Ament-Velasquez S.L."/>
            <person name="Kruys A."/>
            <person name="Hutchinson M.I."/>
            <person name="Powell A.J."/>
            <person name="Barry K."/>
            <person name="Miller A.N."/>
            <person name="Grigoriev I.V."/>
            <person name="Debuchy R."/>
            <person name="Gladieux P."/>
            <person name="Hiltunen Thoren M."/>
            <person name="Johannesson H."/>
        </authorList>
    </citation>
    <scope>NUCLEOTIDE SEQUENCE</scope>
    <source>
        <strain evidence="1">CBS 232.78</strain>
    </source>
</reference>
<gene>
    <name evidence="1" type="ORF">B0H63DRAFT_107515</name>
</gene>
<organism evidence="1 2">
    <name type="scientific">Podospora didyma</name>
    <dbReference type="NCBI Taxonomy" id="330526"/>
    <lineage>
        <taxon>Eukaryota</taxon>
        <taxon>Fungi</taxon>
        <taxon>Dikarya</taxon>
        <taxon>Ascomycota</taxon>
        <taxon>Pezizomycotina</taxon>
        <taxon>Sordariomycetes</taxon>
        <taxon>Sordariomycetidae</taxon>
        <taxon>Sordariales</taxon>
        <taxon>Podosporaceae</taxon>
        <taxon>Podospora</taxon>
    </lineage>
</organism>
<proteinExistence type="predicted"/>
<sequence length="201" mass="21301">MLVEMAAGKTRPLGDAGHPIGEGALWSAAADWPMAGPLLSLRVGHIFSCSCVFAGPGVRRTISYRGQPDPAAQQNYSIPSSQPLDHPRVAIQRVRLAASSAQCVCVVSSVPFPPSFVFLLNHLNHRPRPSNSNSPVFWGVLLASPSPDSVVKMGRQPKLTHVFPASSTAARAALTPPPTTLEGCPEIARLWLADLTQTPAA</sequence>
<comment type="caution">
    <text evidence="1">The sequence shown here is derived from an EMBL/GenBank/DDBJ whole genome shotgun (WGS) entry which is preliminary data.</text>
</comment>
<dbReference type="AlphaFoldDB" id="A0AAE0U3Z5"/>
<evidence type="ECO:0000313" key="2">
    <source>
        <dbReference type="Proteomes" id="UP001285441"/>
    </source>
</evidence>
<keyword evidence="2" id="KW-1185">Reference proteome</keyword>
<evidence type="ECO:0000313" key="1">
    <source>
        <dbReference type="EMBL" id="KAK3390143.1"/>
    </source>
</evidence>
<name>A0AAE0U3Z5_9PEZI</name>